<evidence type="ECO:0000313" key="2">
    <source>
        <dbReference type="Ensembl" id="ENSFCTP00005040041.1"/>
    </source>
</evidence>
<name>A0ABI7YYY0_FELCA</name>
<reference evidence="2" key="2">
    <citation type="submission" date="2025-08" db="UniProtKB">
        <authorList>
            <consortium name="Ensembl"/>
        </authorList>
    </citation>
    <scope>IDENTIFICATION</scope>
    <source>
        <strain evidence="2">breed Abyssinian</strain>
    </source>
</reference>
<evidence type="ECO:0008006" key="4">
    <source>
        <dbReference type="Google" id="ProtNLM"/>
    </source>
</evidence>
<protein>
    <recommendedName>
        <fullName evidence="4">Secreted protein</fullName>
    </recommendedName>
</protein>
<evidence type="ECO:0000256" key="1">
    <source>
        <dbReference type="SAM" id="SignalP"/>
    </source>
</evidence>
<evidence type="ECO:0000313" key="3">
    <source>
        <dbReference type="Proteomes" id="UP000823872"/>
    </source>
</evidence>
<reference evidence="2 3" key="1">
    <citation type="submission" date="2021-02" db="EMBL/GenBank/DDBJ databases">
        <title>Safari Cat Assemblies.</title>
        <authorList>
            <person name="Bredemeyer K.R."/>
            <person name="Murphy W.J."/>
        </authorList>
    </citation>
    <scope>NUCLEOTIDE SEQUENCE [LARGE SCALE GENOMIC DNA]</scope>
</reference>
<accession>A0ABI7YYY0</accession>
<reference evidence="2" key="3">
    <citation type="submission" date="2025-09" db="UniProtKB">
        <authorList>
            <consortium name="Ensembl"/>
        </authorList>
    </citation>
    <scope>IDENTIFICATION</scope>
    <source>
        <strain evidence="2">breed Abyssinian</strain>
    </source>
</reference>
<feature type="chain" id="PRO_5045664496" description="Secreted protein" evidence="1">
    <location>
        <begin position="29"/>
        <end position="87"/>
    </location>
</feature>
<dbReference type="Proteomes" id="UP000823872">
    <property type="component" value="Chromosome A1"/>
</dbReference>
<feature type="signal peptide" evidence="1">
    <location>
        <begin position="1"/>
        <end position="28"/>
    </location>
</feature>
<sequence length="87" mass="9635">MSLSPTPAAVLTVRSLLGILFLSRTCFKLQVFCNNCEKPATQGKPCPKVHKPVLGLTHFHYISFSAPSLFFQEKKNGKLGFKHNGKC</sequence>
<dbReference type="Ensembl" id="ENSFCTT00005054399.1">
    <property type="protein sequence ID" value="ENSFCTP00005040041.1"/>
    <property type="gene ID" value="ENSFCTG00005018897.1"/>
</dbReference>
<keyword evidence="3" id="KW-1185">Reference proteome</keyword>
<proteinExistence type="predicted"/>
<keyword evidence="1" id="KW-0732">Signal</keyword>
<organism evidence="2 3">
    <name type="scientific">Felis catus</name>
    <name type="common">Cat</name>
    <name type="synonym">Felis silvestris catus</name>
    <dbReference type="NCBI Taxonomy" id="9685"/>
    <lineage>
        <taxon>Eukaryota</taxon>
        <taxon>Metazoa</taxon>
        <taxon>Chordata</taxon>
        <taxon>Craniata</taxon>
        <taxon>Vertebrata</taxon>
        <taxon>Euteleostomi</taxon>
        <taxon>Mammalia</taxon>
        <taxon>Eutheria</taxon>
        <taxon>Laurasiatheria</taxon>
        <taxon>Carnivora</taxon>
        <taxon>Feliformia</taxon>
        <taxon>Felidae</taxon>
        <taxon>Felinae</taxon>
        <taxon>Felis</taxon>
    </lineage>
</organism>